<sequence length="110" mass="11598">MMVSQTTPASFRTSLALAHALHASTSSDFSGKVFSILEYTNQSTLEREPGLAVGEDGSGAFSFVFLLLLGLDGGNDSPHRITTVRRDSSDIPPADASFVGAFDSSSLSIR</sequence>
<protein>
    <submittedName>
        <fullName evidence="1">Uncharacterized protein</fullName>
    </submittedName>
</protein>
<comment type="caution">
    <text evidence="1">The sequence shown here is derived from an EMBL/GenBank/DDBJ whole genome shotgun (WGS) entry which is preliminary data.</text>
</comment>
<dbReference type="EMBL" id="ANIY01004771">
    <property type="protein sequence ID" value="ETP28375.1"/>
    <property type="molecule type" value="Genomic_DNA"/>
</dbReference>
<evidence type="ECO:0000313" key="2">
    <source>
        <dbReference type="Proteomes" id="UP000018948"/>
    </source>
</evidence>
<dbReference type="Proteomes" id="UP000018948">
    <property type="component" value="Unassembled WGS sequence"/>
</dbReference>
<accession>W2XZU4</accession>
<reference evidence="1 2" key="1">
    <citation type="submission" date="2013-11" db="EMBL/GenBank/DDBJ databases">
        <title>The Genome Sequence of Phytophthora parasitica P10297.</title>
        <authorList>
            <consortium name="The Broad Institute Genomics Platform"/>
            <person name="Russ C."/>
            <person name="Tyler B."/>
            <person name="Panabieres F."/>
            <person name="Shan W."/>
            <person name="Tripathy S."/>
            <person name="Grunwald N."/>
            <person name="Machado M."/>
            <person name="Johnson C.S."/>
            <person name="Walker B."/>
            <person name="Young S.K."/>
            <person name="Zeng Q."/>
            <person name="Gargeya S."/>
            <person name="Fitzgerald M."/>
            <person name="Haas B."/>
            <person name="Abouelleil A."/>
            <person name="Allen A.W."/>
            <person name="Alvarado L."/>
            <person name="Arachchi H.M."/>
            <person name="Berlin A.M."/>
            <person name="Chapman S.B."/>
            <person name="Gainer-Dewar J."/>
            <person name="Goldberg J."/>
            <person name="Griggs A."/>
            <person name="Gujja S."/>
            <person name="Hansen M."/>
            <person name="Howarth C."/>
            <person name="Imamovic A."/>
            <person name="Ireland A."/>
            <person name="Larimer J."/>
            <person name="McCowan C."/>
            <person name="Murphy C."/>
            <person name="Pearson M."/>
            <person name="Poon T.W."/>
            <person name="Priest M."/>
            <person name="Roberts A."/>
            <person name="Saif S."/>
            <person name="Shea T."/>
            <person name="Sisk P."/>
            <person name="Sykes S."/>
            <person name="Wortman J."/>
            <person name="Nusbaum C."/>
            <person name="Birren B."/>
        </authorList>
    </citation>
    <scope>NUCLEOTIDE SEQUENCE [LARGE SCALE GENOMIC DNA]</scope>
    <source>
        <strain evidence="1 2">P10297</strain>
    </source>
</reference>
<organism evidence="1 2">
    <name type="scientific">Phytophthora nicotianae P10297</name>
    <dbReference type="NCBI Taxonomy" id="1317064"/>
    <lineage>
        <taxon>Eukaryota</taxon>
        <taxon>Sar</taxon>
        <taxon>Stramenopiles</taxon>
        <taxon>Oomycota</taxon>
        <taxon>Peronosporomycetes</taxon>
        <taxon>Peronosporales</taxon>
        <taxon>Peronosporaceae</taxon>
        <taxon>Phytophthora</taxon>
    </lineage>
</organism>
<proteinExistence type="predicted"/>
<gene>
    <name evidence="1" type="ORF">F442_22332</name>
</gene>
<dbReference type="AlphaFoldDB" id="W2XZU4"/>
<evidence type="ECO:0000313" key="1">
    <source>
        <dbReference type="EMBL" id="ETP28375.1"/>
    </source>
</evidence>
<name>W2XZU4_PHYNI</name>